<evidence type="ECO:0000313" key="2">
    <source>
        <dbReference type="Proteomes" id="UP001148018"/>
    </source>
</evidence>
<evidence type="ECO:0000313" key="1">
    <source>
        <dbReference type="EMBL" id="KAJ3610091.1"/>
    </source>
</evidence>
<feature type="non-terminal residue" evidence="1">
    <location>
        <position position="69"/>
    </location>
</feature>
<accession>A0A9Q0IUX8</accession>
<gene>
    <name evidence="1" type="ORF">NHX12_022185</name>
</gene>
<protein>
    <submittedName>
        <fullName evidence="1">Uncharacterized protein</fullName>
    </submittedName>
</protein>
<sequence length="69" mass="7760">VLLWRLTFDRLHPSKRPGILHAAVPRLHLHPPLLLPPHHLSLAPYPHLLPSFPHHLLPMALSPPPALPT</sequence>
<proteinExistence type="predicted"/>
<comment type="caution">
    <text evidence="1">The sequence shown here is derived from an EMBL/GenBank/DDBJ whole genome shotgun (WGS) entry which is preliminary data.</text>
</comment>
<feature type="non-terminal residue" evidence="1">
    <location>
        <position position="1"/>
    </location>
</feature>
<reference evidence="1" key="1">
    <citation type="submission" date="2022-07" db="EMBL/GenBank/DDBJ databases">
        <title>Chromosome-level genome of Muraenolepis orangiensis.</title>
        <authorList>
            <person name="Kim J."/>
        </authorList>
    </citation>
    <scope>NUCLEOTIDE SEQUENCE</scope>
    <source>
        <strain evidence="1">KU_S4_2022</strain>
        <tissue evidence="1">Muscle</tissue>
    </source>
</reference>
<organism evidence="1 2">
    <name type="scientific">Muraenolepis orangiensis</name>
    <name type="common">Patagonian moray cod</name>
    <dbReference type="NCBI Taxonomy" id="630683"/>
    <lineage>
        <taxon>Eukaryota</taxon>
        <taxon>Metazoa</taxon>
        <taxon>Chordata</taxon>
        <taxon>Craniata</taxon>
        <taxon>Vertebrata</taxon>
        <taxon>Euteleostomi</taxon>
        <taxon>Actinopterygii</taxon>
        <taxon>Neopterygii</taxon>
        <taxon>Teleostei</taxon>
        <taxon>Neoteleostei</taxon>
        <taxon>Acanthomorphata</taxon>
        <taxon>Zeiogadaria</taxon>
        <taxon>Gadariae</taxon>
        <taxon>Gadiformes</taxon>
        <taxon>Muraenolepidoidei</taxon>
        <taxon>Muraenolepididae</taxon>
        <taxon>Muraenolepis</taxon>
    </lineage>
</organism>
<name>A0A9Q0IUX8_9TELE</name>
<dbReference type="EMBL" id="JANIIK010000038">
    <property type="protein sequence ID" value="KAJ3610091.1"/>
    <property type="molecule type" value="Genomic_DNA"/>
</dbReference>
<dbReference type="AlphaFoldDB" id="A0A9Q0IUX8"/>
<keyword evidence="2" id="KW-1185">Reference proteome</keyword>
<dbReference type="Proteomes" id="UP001148018">
    <property type="component" value="Unassembled WGS sequence"/>
</dbReference>